<feature type="region of interest" description="Disordered" evidence="1">
    <location>
        <begin position="1"/>
        <end position="24"/>
    </location>
</feature>
<evidence type="ECO:0000313" key="3">
    <source>
        <dbReference type="Proteomes" id="UP000017836"/>
    </source>
</evidence>
<gene>
    <name evidence="2" type="ORF">AMTR_s00031p00086240</name>
</gene>
<proteinExistence type="predicted"/>
<protein>
    <submittedName>
        <fullName evidence="2">Uncharacterized protein</fullName>
    </submittedName>
</protein>
<accession>U5D540</accession>
<dbReference type="HOGENOM" id="CLU_1423309_0_0_1"/>
<sequence length="191" mass="21758">MKLTKFGSSRALSSRRSPPPLSTTTCFRLQRLPHKMHVGSISNEQLPLLLFLIALSSIFCRRRCKTSDGERERTINTPTAVDPDEGDKGFPTNFTIVGLAFSSEEALVDNIAMSPEERVETGMMLDPKSREITTLKEMVVCLRRDMDHHQNMFDFYREEVERVKDLLSSVRRKLARVNRQSALGSNVPRCK</sequence>
<evidence type="ECO:0000256" key="1">
    <source>
        <dbReference type="SAM" id="MobiDB-lite"/>
    </source>
</evidence>
<dbReference type="Proteomes" id="UP000017836">
    <property type="component" value="Unassembled WGS sequence"/>
</dbReference>
<organism evidence="2 3">
    <name type="scientific">Amborella trichopoda</name>
    <dbReference type="NCBI Taxonomy" id="13333"/>
    <lineage>
        <taxon>Eukaryota</taxon>
        <taxon>Viridiplantae</taxon>
        <taxon>Streptophyta</taxon>
        <taxon>Embryophyta</taxon>
        <taxon>Tracheophyta</taxon>
        <taxon>Spermatophyta</taxon>
        <taxon>Magnoliopsida</taxon>
        <taxon>Amborellales</taxon>
        <taxon>Amborellaceae</taxon>
        <taxon>Amborella</taxon>
    </lineage>
</organism>
<dbReference type="AlphaFoldDB" id="U5D540"/>
<keyword evidence="3" id="KW-1185">Reference proteome</keyword>
<dbReference type="EMBL" id="KI392442">
    <property type="protein sequence ID" value="ERN16517.1"/>
    <property type="molecule type" value="Genomic_DNA"/>
</dbReference>
<name>U5D540_AMBTC</name>
<reference evidence="3" key="1">
    <citation type="journal article" date="2013" name="Science">
        <title>The Amborella genome and the evolution of flowering plants.</title>
        <authorList>
            <consortium name="Amborella Genome Project"/>
        </authorList>
    </citation>
    <scope>NUCLEOTIDE SEQUENCE [LARGE SCALE GENOMIC DNA]</scope>
</reference>
<dbReference type="Gramene" id="ERN16517">
    <property type="protein sequence ID" value="ERN16517"/>
    <property type="gene ID" value="AMTR_s00031p00086240"/>
</dbReference>
<evidence type="ECO:0000313" key="2">
    <source>
        <dbReference type="EMBL" id="ERN16517.1"/>
    </source>
</evidence>